<dbReference type="EMBL" id="CP009961">
    <property type="protein sequence ID" value="AKG38402.1"/>
    <property type="molecule type" value="Genomic_DNA"/>
</dbReference>
<protein>
    <submittedName>
        <fullName evidence="2">Uncharacterized protein</fullName>
    </submittedName>
</protein>
<accession>A0A0F7FGV2</accession>
<dbReference type="Proteomes" id="UP000067434">
    <property type="component" value="Chromosome"/>
</dbReference>
<feature type="region of interest" description="Disordered" evidence="1">
    <location>
        <begin position="1"/>
        <end position="22"/>
    </location>
</feature>
<proteinExistence type="predicted"/>
<reference evidence="2 3" key="1">
    <citation type="journal article" date="2015" name="Stand. Genomic Sci.">
        <title>Complete genome sequence of and proposal of Thermofilum uzonense sp. nov. a novel hyperthermophilic crenarchaeon and emended description of the genus Thermofilum.</title>
        <authorList>
            <person name="Toshchakov S.V."/>
            <person name="Korzhenkov A.A."/>
            <person name="Samarov N.I."/>
            <person name="Mazunin I.O."/>
            <person name="Mozhey O.I."/>
            <person name="Shmyr I.S."/>
            <person name="Derbikova K.S."/>
            <person name="Taranov E.A."/>
            <person name="Dominova I.N."/>
            <person name="Bonch-Osmolovskaya E.A."/>
            <person name="Patrushev M.V."/>
            <person name="Podosokorskaya O.A."/>
            <person name="Kublanov I.V."/>
        </authorList>
    </citation>
    <scope>NUCLEOTIDE SEQUENCE [LARGE SCALE GENOMIC DNA]</scope>
    <source>
        <strain evidence="2 3">1807-2</strain>
    </source>
</reference>
<dbReference type="STRING" id="1550241.MA03_02740"/>
<gene>
    <name evidence="2" type="ORF">MA03_02740</name>
</gene>
<keyword evidence="3" id="KW-1185">Reference proteome</keyword>
<evidence type="ECO:0000313" key="2">
    <source>
        <dbReference type="EMBL" id="AKG38402.1"/>
    </source>
</evidence>
<dbReference type="HOGENOM" id="CLU_2748405_0_0_2"/>
<evidence type="ECO:0000256" key="1">
    <source>
        <dbReference type="SAM" id="MobiDB-lite"/>
    </source>
</evidence>
<sequence>MSPVYATVKPGQEPNEPRQLHAPVDSRLWVERPDPGVLLGEVARPLHVLGSESRLSEPGDPVIEARCEAP</sequence>
<dbReference type="KEGG" id="thf:MA03_02740"/>
<dbReference type="PATRIC" id="fig|1550241.5.peg.565"/>
<name>A0A0F7FGV2_9CREN</name>
<organism evidence="2 3">
    <name type="scientific">Infirmifilum uzonense</name>
    <dbReference type="NCBI Taxonomy" id="1550241"/>
    <lineage>
        <taxon>Archaea</taxon>
        <taxon>Thermoproteota</taxon>
        <taxon>Thermoprotei</taxon>
        <taxon>Thermofilales</taxon>
        <taxon>Thermofilaceae</taxon>
        <taxon>Infirmifilum</taxon>
    </lineage>
</organism>
<dbReference type="AlphaFoldDB" id="A0A0F7FGV2"/>
<evidence type="ECO:0000313" key="3">
    <source>
        <dbReference type="Proteomes" id="UP000067434"/>
    </source>
</evidence>